<dbReference type="AlphaFoldDB" id="A0A0E9NHD7"/>
<name>A0A0E9NHD7_SAICN</name>
<dbReference type="OMA" id="GHISGCV"/>
<dbReference type="SUPFAM" id="SSF50978">
    <property type="entry name" value="WD40 repeat-like"/>
    <property type="match status" value="1"/>
</dbReference>
<dbReference type="PROSITE" id="PS00678">
    <property type="entry name" value="WD_REPEATS_1"/>
    <property type="match status" value="1"/>
</dbReference>
<feature type="repeat" description="WD" evidence="3">
    <location>
        <begin position="351"/>
        <end position="392"/>
    </location>
</feature>
<reference evidence="6 7" key="1">
    <citation type="journal article" date="2011" name="J. Gen. Appl. Microbiol.">
        <title>Draft genome sequencing of the enigmatic yeast Saitoella complicata.</title>
        <authorList>
            <person name="Nishida H."/>
            <person name="Hamamoto M."/>
            <person name="Sugiyama J."/>
        </authorList>
    </citation>
    <scope>NUCLEOTIDE SEQUENCE [LARGE SCALE GENOMIC DNA]</scope>
    <source>
        <strain evidence="6 7">NRRL Y-17804</strain>
    </source>
</reference>
<evidence type="ECO:0000313" key="7">
    <source>
        <dbReference type="Proteomes" id="UP000033140"/>
    </source>
</evidence>
<dbReference type="GO" id="GO:0034657">
    <property type="term" value="C:GID complex"/>
    <property type="evidence" value="ECO:0007669"/>
    <property type="project" value="TreeGrafter"/>
</dbReference>
<dbReference type="PROSITE" id="PS50294">
    <property type="entry name" value="WD_REPEATS_REGION"/>
    <property type="match status" value="4"/>
</dbReference>
<dbReference type="Pfam" id="PF21889">
    <property type="entry name" value="TPR1-like_2nd"/>
    <property type="match status" value="1"/>
</dbReference>
<dbReference type="PROSITE" id="PS50896">
    <property type="entry name" value="LISH"/>
    <property type="match status" value="1"/>
</dbReference>
<organism evidence="6 7">
    <name type="scientific">Saitoella complicata (strain BCRC 22490 / CBS 7301 / JCM 7358 / NBRC 10748 / NRRL Y-17804)</name>
    <dbReference type="NCBI Taxonomy" id="698492"/>
    <lineage>
        <taxon>Eukaryota</taxon>
        <taxon>Fungi</taxon>
        <taxon>Dikarya</taxon>
        <taxon>Ascomycota</taxon>
        <taxon>Taphrinomycotina</taxon>
        <taxon>Taphrinomycotina incertae sedis</taxon>
        <taxon>Saitoella</taxon>
    </lineage>
</organism>
<gene>
    <name evidence="6" type="ORF">G7K_3384-t2</name>
</gene>
<comment type="caution">
    <text evidence="6">The sequence shown here is derived from an EMBL/GenBank/DDBJ whole genome shotgun (WGS) entry which is preliminary data.</text>
</comment>
<dbReference type="InterPro" id="IPR015943">
    <property type="entry name" value="WD40/YVTN_repeat-like_dom_sf"/>
</dbReference>
<dbReference type="Pfam" id="PF00400">
    <property type="entry name" value="WD40"/>
    <property type="match status" value="4"/>
</dbReference>
<evidence type="ECO:0000256" key="2">
    <source>
        <dbReference type="ARBA" id="ARBA00022737"/>
    </source>
</evidence>
<dbReference type="PANTHER" id="PTHR22838:SF0">
    <property type="entry name" value="WD REPEAT-CONTAINING PROTEIN 26"/>
    <property type="match status" value="1"/>
</dbReference>
<dbReference type="EMBL" id="BACD03000021">
    <property type="protein sequence ID" value="GAO49228.1"/>
    <property type="molecule type" value="Genomic_DNA"/>
</dbReference>
<feature type="repeat" description="WD" evidence="3">
    <location>
        <begin position="393"/>
        <end position="434"/>
    </location>
</feature>
<dbReference type="PANTHER" id="PTHR22838">
    <property type="entry name" value="WD REPEAT PROTEIN 26-RELATED"/>
    <property type="match status" value="1"/>
</dbReference>
<dbReference type="InterPro" id="IPR051350">
    <property type="entry name" value="WD_repeat-ST_regulator"/>
</dbReference>
<keyword evidence="2" id="KW-0677">Repeat</keyword>
<evidence type="ECO:0000256" key="1">
    <source>
        <dbReference type="ARBA" id="ARBA00022574"/>
    </source>
</evidence>
<keyword evidence="7" id="KW-1185">Reference proteome</keyword>
<dbReference type="STRING" id="698492.A0A0E9NHD7"/>
<dbReference type="InterPro" id="IPR006594">
    <property type="entry name" value="LisH"/>
</dbReference>
<evidence type="ECO:0000256" key="3">
    <source>
        <dbReference type="PROSITE-ProRule" id="PRU00221"/>
    </source>
</evidence>
<evidence type="ECO:0000259" key="5">
    <source>
        <dbReference type="PROSITE" id="PS50897"/>
    </source>
</evidence>
<feature type="region of interest" description="Disordered" evidence="4">
    <location>
        <begin position="38"/>
        <end position="121"/>
    </location>
</feature>
<dbReference type="Gene3D" id="2.130.10.10">
    <property type="entry name" value="YVTN repeat-like/Quinoprotein amine dehydrogenase"/>
    <property type="match status" value="1"/>
</dbReference>
<dbReference type="SMART" id="SM00668">
    <property type="entry name" value="CTLH"/>
    <property type="match status" value="1"/>
</dbReference>
<dbReference type="InterPro" id="IPR001680">
    <property type="entry name" value="WD40_rpt"/>
</dbReference>
<reference evidence="6 7" key="3">
    <citation type="journal article" date="2015" name="Genome Announc.">
        <title>Draft Genome Sequence of the Archiascomycetous Yeast Saitoella complicata.</title>
        <authorList>
            <person name="Yamauchi K."/>
            <person name="Kondo S."/>
            <person name="Hamamoto M."/>
            <person name="Takahashi Y."/>
            <person name="Ogura Y."/>
            <person name="Hayashi T."/>
            <person name="Nishida H."/>
        </authorList>
    </citation>
    <scope>NUCLEOTIDE SEQUENCE [LARGE SCALE GENOMIC DNA]</scope>
    <source>
        <strain evidence="6 7">NRRL Y-17804</strain>
    </source>
</reference>
<dbReference type="Proteomes" id="UP000033140">
    <property type="component" value="Unassembled WGS sequence"/>
</dbReference>
<feature type="domain" description="CTLH" evidence="5">
    <location>
        <begin position="175"/>
        <end position="232"/>
    </location>
</feature>
<dbReference type="PROSITE" id="PS50897">
    <property type="entry name" value="CTLH"/>
    <property type="match status" value="1"/>
</dbReference>
<keyword evidence="1 3" id="KW-0853">WD repeat</keyword>
<dbReference type="InterPro" id="IPR020472">
    <property type="entry name" value="WD40_PAC1"/>
</dbReference>
<dbReference type="GO" id="GO:0043161">
    <property type="term" value="P:proteasome-mediated ubiquitin-dependent protein catabolic process"/>
    <property type="evidence" value="ECO:0007669"/>
    <property type="project" value="TreeGrafter"/>
</dbReference>
<protein>
    <recommendedName>
        <fullName evidence="5">CTLH domain-containing protein</fullName>
    </recommendedName>
</protein>
<sequence length="644" mass="71344">MLRVARLRVPDGSHCPTLDIAPVPYGGLRNATHSLSLQEGQGRREHTLSGLASASSLESSSTASPSENISGTQSPLIRPRPASVDTLQESPRKRQRLSPLAFEDSMRFTNGADPSPAGSSIGNGLQIRNGARAAAKLYHGHDREEVTRLILQTLQDLGYASAATAFEQESHTLVESSEVAAFKESVLQGNWDKVEQLLSLLEFQQEGDAPNALFIVREQKYLELLEQRNVPGALQVLRSELTSLTTTLNHNVPRLHFLSSLMMCLSSEDLYEQAHWDGASGTSRRMLLGRLQRYVSPSAMIPEHRLATLLDQAKAHQVSECLYHNSAQPISLFDDHECDKNEFPSTTIEVLEGHKDEVWFVKFSNNGKFLASASKDRTVIIWDVEAFEILHVLEGHDDAVSYVDWSPDDSKLLTCATDHNVRLYDVRTGGLVRVFQAHHEPVSSCAWLPSGQGFITGSMDGEIVMWNLQGGITHKWSGSRIYDLAVSMDGTRLVSICTAKKMHIYNLITKVTEASVAMPSDLTCVTISKDSRYALINVATKEVHLWDLERVRLVRKFSGQVQGKYVIRSAFGGLNEAFVISGSEDACVYVWNKEHGTLVEKLKGHVGTVNSVSWNPSNVYMFASAGDDKTVRIWSKSPELRGRM</sequence>
<dbReference type="PROSITE" id="PS50082">
    <property type="entry name" value="WD_REPEATS_2"/>
    <property type="match status" value="4"/>
</dbReference>
<dbReference type="PRINTS" id="PR00320">
    <property type="entry name" value="GPROTEINBRPT"/>
</dbReference>
<dbReference type="InterPro" id="IPR006595">
    <property type="entry name" value="CTLH_C"/>
</dbReference>
<dbReference type="SMART" id="SM00320">
    <property type="entry name" value="WD40"/>
    <property type="match status" value="7"/>
</dbReference>
<accession>A0A0E9NHD7</accession>
<dbReference type="InterPro" id="IPR019775">
    <property type="entry name" value="WD40_repeat_CS"/>
</dbReference>
<dbReference type="InterPro" id="IPR036322">
    <property type="entry name" value="WD40_repeat_dom_sf"/>
</dbReference>
<feature type="repeat" description="WD" evidence="3">
    <location>
        <begin position="602"/>
        <end position="635"/>
    </location>
</feature>
<dbReference type="Pfam" id="PF23627">
    <property type="entry name" value="LisH_WDR26"/>
    <property type="match status" value="1"/>
</dbReference>
<feature type="repeat" description="WD" evidence="3">
    <location>
        <begin position="435"/>
        <end position="469"/>
    </location>
</feature>
<proteinExistence type="predicted"/>
<evidence type="ECO:0000256" key="4">
    <source>
        <dbReference type="SAM" id="MobiDB-lite"/>
    </source>
</evidence>
<evidence type="ECO:0000313" key="6">
    <source>
        <dbReference type="EMBL" id="GAO49228.1"/>
    </source>
</evidence>
<feature type="compositionally biased region" description="Low complexity" evidence="4">
    <location>
        <begin position="48"/>
        <end position="66"/>
    </location>
</feature>
<dbReference type="InterPro" id="IPR054080">
    <property type="entry name" value="TPR1-like_2nd"/>
</dbReference>
<reference evidence="6 7" key="2">
    <citation type="journal article" date="2014" name="J. Gen. Appl. Microbiol.">
        <title>The early diverging ascomycetous budding yeast Saitoella complicata has three histone deacetylases belonging to the Clr6, Hos2, and Rpd3 lineages.</title>
        <authorList>
            <person name="Nishida H."/>
            <person name="Matsumoto T."/>
            <person name="Kondo S."/>
            <person name="Hamamoto M."/>
            <person name="Yoshikawa H."/>
        </authorList>
    </citation>
    <scope>NUCLEOTIDE SEQUENCE [LARGE SCALE GENOMIC DNA]</scope>
    <source>
        <strain evidence="6 7">NRRL Y-17804</strain>
    </source>
</reference>
<dbReference type="CDD" id="cd00200">
    <property type="entry name" value="WD40"/>
    <property type="match status" value="1"/>
</dbReference>